<dbReference type="EMBL" id="CAJOBH010057500">
    <property type="protein sequence ID" value="CAF4409206.1"/>
    <property type="molecule type" value="Genomic_DNA"/>
</dbReference>
<feature type="non-terminal residue" evidence="2">
    <location>
        <position position="1"/>
    </location>
</feature>
<feature type="non-terminal residue" evidence="2">
    <location>
        <position position="59"/>
    </location>
</feature>
<accession>A0A8S3A734</accession>
<protein>
    <submittedName>
        <fullName evidence="2">Uncharacterized protein</fullName>
    </submittedName>
</protein>
<gene>
    <name evidence="1" type="ORF">BYL167_LOCUS31912</name>
    <name evidence="2" type="ORF">GIL414_LOCUS41326</name>
</gene>
<evidence type="ECO:0000313" key="1">
    <source>
        <dbReference type="EMBL" id="CAF4409206.1"/>
    </source>
</evidence>
<dbReference type="AlphaFoldDB" id="A0A8S3A734"/>
<comment type="caution">
    <text evidence="2">The sequence shown here is derived from an EMBL/GenBank/DDBJ whole genome shotgun (WGS) entry which is preliminary data.</text>
</comment>
<proteinExistence type="predicted"/>
<organism evidence="2 3">
    <name type="scientific">Rotaria magnacalcarata</name>
    <dbReference type="NCBI Taxonomy" id="392030"/>
    <lineage>
        <taxon>Eukaryota</taxon>
        <taxon>Metazoa</taxon>
        <taxon>Spiralia</taxon>
        <taxon>Gnathifera</taxon>
        <taxon>Rotifera</taxon>
        <taxon>Eurotatoria</taxon>
        <taxon>Bdelloidea</taxon>
        <taxon>Philodinida</taxon>
        <taxon>Philodinidae</taxon>
        <taxon>Rotaria</taxon>
    </lineage>
</organism>
<dbReference type="EMBL" id="CAJOBJ010116858">
    <property type="protein sequence ID" value="CAF4657246.1"/>
    <property type="molecule type" value="Genomic_DNA"/>
</dbReference>
<name>A0A8S3A734_9BILA</name>
<dbReference type="Proteomes" id="UP000681720">
    <property type="component" value="Unassembled WGS sequence"/>
</dbReference>
<evidence type="ECO:0000313" key="3">
    <source>
        <dbReference type="Proteomes" id="UP000681720"/>
    </source>
</evidence>
<reference evidence="2" key="1">
    <citation type="submission" date="2021-02" db="EMBL/GenBank/DDBJ databases">
        <authorList>
            <person name="Nowell W R."/>
        </authorList>
    </citation>
    <scope>NUCLEOTIDE SEQUENCE</scope>
</reference>
<sequence>RGVGGDKKIANKHDPYAYIKLDFNALNKRKRGKFKGQFEQIVGAAKRGANRGAKLGAKE</sequence>
<evidence type="ECO:0000313" key="2">
    <source>
        <dbReference type="EMBL" id="CAF4657246.1"/>
    </source>
</evidence>
<dbReference type="Proteomes" id="UP000681967">
    <property type="component" value="Unassembled WGS sequence"/>
</dbReference>